<protein>
    <submittedName>
        <fullName evidence="1">Uncharacterized protein</fullName>
    </submittedName>
</protein>
<sequence length="48" mass="5437">MNSIKMEIYMYATTLELYGRTTFPAPFFQCATLIHSTTEVACLLTRTG</sequence>
<proteinExistence type="predicted"/>
<organism evidence="1">
    <name type="scientific">Arundo donax</name>
    <name type="common">Giant reed</name>
    <name type="synonym">Donax arundinaceus</name>
    <dbReference type="NCBI Taxonomy" id="35708"/>
    <lineage>
        <taxon>Eukaryota</taxon>
        <taxon>Viridiplantae</taxon>
        <taxon>Streptophyta</taxon>
        <taxon>Embryophyta</taxon>
        <taxon>Tracheophyta</taxon>
        <taxon>Spermatophyta</taxon>
        <taxon>Magnoliopsida</taxon>
        <taxon>Liliopsida</taxon>
        <taxon>Poales</taxon>
        <taxon>Poaceae</taxon>
        <taxon>PACMAD clade</taxon>
        <taxon>Arundinoideae</taxon>
        <taxon>Arundineae</taxon>
        <taxon>Arundo</taxon>
    </lineage>
</organism>
<dbReference type="EMBL" id="GBRH01208920">
    <property type="protein sequence ID" value="JAD88975.1"/>
    <property type="molecule type" value="Transcribed_RNA"/>
</dbReference>
<dbReference type="AlphaFoldDB" id="A0A0A9DTI1"/>
<reference evidence="1" key="2">
    <citation type="journal article" date="2015" name="Data Brief">
        <title>Shoot transcriptome of the giant reed, Arundo donax.</title>
        <authorList>
            <person name="Barrero R.A."/>
            <person name="Guerrero F.D."/>
            <person name="Moolhuijzen P."/>
            <person name="Goolsby J.A."/>
            <person name="Tidwell J."/>
            <person name="Bellgard S.E."/>
            <person name="Bellgard M.I."/>
        </authorList>
    </citation>
    <scope>NUCLEOTIDE SEQUENCE</scope>
    <source>
        <tissue evidence="1">Shoot tissue taken approximately 20 cm above the soil surface</tissue>
    </source>
</reference>
<evidence type="ECO:0000313" key="1">
    <source>
        <dbReference type="EMBL" id="JAD88975.1"/>
    </source>
</evidence>
<name>A0A0A9DTI1_ARUDO</name>
<accession>A0A0A9DTI1</accession>
<reference evidence="1" key="1">
    <citation type="submission" date="2014-09" db="EMBL/GenBank/DDBJ databases">
        <authorList>
            <person name="Magalhaes I.L.F."/>
            <person name="Oliveira U."/>
            <person name="Santos F.R."/>
            <person name="Vidigal T.H.D.A."/>
            <person name="Brescovit A.D."/>
            <person name="Santos A.J."/>
        </authorList>
    </citation>
    <scope>NUCLEOTIDE SEQUENCE</scope>
    <source>
        <tissue evidence="1">Shoot tissue taken approximately 20 cm above the soil surface</tissue>
    </source>
</reference>